<dbReference type="EMBL" id="JANBVN010000189">
    <property type="protein sequence ID" value="KAJ9134079.1"/>
    <property type="molecule type" value="Genomic_DNA"/>
</dbReference>
<dbReference type="SUPFAM" id="SSF51556">
    <property type="entry name" value="Metallo-dependent hydrolases"/>
    <property type="match status" value="1"/>
</dbReference>
<gene>
    <name evidence="5" type="ORF">NKR19_g8804</name>
</gene>
<comment type="caution">
    <text evidence="5">The sequence shown here is derived from an EMBL/GenBank/DDBJ whole genome shotgun (WGS) entry which is preliminary data.</text>
</comment>
<dbReference type="Pfam" id="PF04909">
    <property type="entry name" value="Amidohydro_2"/>
    <property type="match status" value="1"/>
</dbReference>
<dbReference type="InterPro" id="IPR006680">
    <property type="entry name" value="Amidohydro-rel"/>
</dbReference>
<evidence type="ECO:0000256" key="3">
    <source>
        <dbReference type="RuleBase" id="RU366045"/>
    </source>
</evidence>
<evidence type="ECO:0000313" key="6">
    <source>
        <dbReference type="Proteomes" id="UP001174691"/>
    </source>
</evidence>
<dbReference type="InterPro" id="IPR032465">
    <property type="entry name" value="ACMSD"/>
</dbReference>
<dbReference type="GO" id="GO:0019748">
    <property type="term" value="P:secondary metabolic process"/>
    <property type="evidence" value="ECO:0007669"/>
    <property type="project" value="TreeGrafter"/>
</dbReference>
<name>A0AA38RAD5_9PEZI</name>
<evidence type="ECO:0000256" key="1">
    <source>
        <dbReference type="ARBA" id="ARBA00022793"/>
    </source>
</evidence>
<dbReference type="AlphaFoldDB" id="A0AA38RAD5"/>
<accession>A0AA38RAD5</accession>
<keyword evidence="1 3" id="KW-0210">Decarboxylase</keyword>
<protein>
    <submittedName>
        <fullName evidence="5">Amidohydrolase 2</fullName>
    </submittedName>
</protein>
<dbReference type="PANTHER" id="PTHR21240:SF31">
    <property type="entry name" value="AMIDOHYDROLASE FAMILY PROTEIN (AFU_ORTHOLOGUE AFUA_7G05840)"/>
    <property type="match status" value="1"/>
</dbReference>
<dbReference type="InterPro" id="IPR032466">
    <property type="entry name" value="Metal_Hydrolase"/>
</dbReference>
<dbReference type="GO" id="GO:0016831">
    <property type="term" value="F:carboxy-lyase activity"/>
    <property type="evidence" value="ECO:0007669"/>
    <property type="project" value="UniProtKB-KW"/>
</dbReference>
<keyword evidence="6" id="KW-1185">Reference proteome</keyword>
<proteinExistence type="inferred from homology"/>
<comment type="similarity">
    <text evidence="3">Belongs to the metallo-dependent hydrolases superfamily.</text>
</comment>
<sequence length="349" mass="39221">MAAAPKGTVAIEEAVLNPEGIEWHSKTAIFYMPGASEHEVREHALTKALLDIHGERLARMDATGVEYMLLSLTSVSAQGEPDAAKAKAMAANANDWLAGEVAKNPKRLGGLATVAMHDAKDAADELRRAVRELGMFGAIINDFQEVYDDDSKSVKRVWYDTPEYHPFWAAVEELGVPVYLHPRYPVEAEVQPGEMYGPGKRHLLGAAVSFHLSLSYHIYALMSSGVFDLYPKAQIVIGHLGEGIPFNLWRADHWYNKPVKRKGRPSKEDYSYYMTHNVSVTTSGNYSTKALKYCIDVLGEERCMYSIDYPYDTIEEAQEWWKELELPAEQKELIARGNAIRLFRLPLEL</sequence>
<organism evidence="5 6">
    <name type="scientific">Coniochaeta hoffmannii</name>
    <dbReference type="NCBI Taxonomy" id="91930"/>
    <lineage>
        <taxon>Eukaryota</taxon>
        <taxon>Fungi</taxon>
        <taxon>Dikarya</taxon>
        <taxon>Ascomycota</taxon>
        <taxon>Pezizomycotina</taxon>
        <taxon>Sordariomycetes</taxon>
        <taxon>Sordariomycetidae</taxon>
        <taxon>Coniochaetales</taxon>
        <taxon>Coniochaetaceae</taxon>
        <taxon>Coniochaeta</taxon>
    </lineage>
</organism>
<dbReference type="PANTHER" id="PTHR21240">
    <property type="entry name" value="2-AMINO-3-CARBOXYLMUCONATE-6-SEMIALDEHYDE DECARBOXYLASE"/>
    <property type="match status" value="1"/>
</dbReference>
<dbReference type="Proteomes" id="UP001174691">
    <property type="component" value="Unassembled WGS sequence"/>
</dbReference>
<keyword evidence="2 3" id="KW-0456">Lyase</keyword>
<dbReference type="GO" id="GO:0016787">
    <property type="term" value="F:hydrolase activity"/>
    <property type="evidence" value="ECO:0007669"/>
    <property type="project" value="InterPro"/>
</dbReference>
<evidence type="ECO:0000259" key="4">
    <source>
        <dbReference type="Pfam" id="PF04909"/>
    </source>
</evidence>
<evidence type="ECO:0000313" key="5">
    <source>
        <dbReference type="EMBL" id="KAJ9134079.1"/>
    </source>
</evidence>
<evidence type="ECO:0000256" key="2">
    <source>
        <dbReference type="ARBA" id="ARBA00023239"/>
    </source>
</evidence>
<reference evidence="5" key="1">
    <citation type="submission" date="2022-07" db="EMBL/GenBank/DDBJ databases">
        <title>Fungi with potential for degradation of polypropylene.</title>
        <authorList>
            <person name="Gostincar C."/>
        </authorList>
    </citation>
    <scope>NUCLEOTIDE SEQUENCE</scope>
    <source>
        <strain evidence="5">EXF-13287</strain>
    </source>
</reference>
<feature type="domain" description="Amidohydrolase-related" evidence="4">
    <location>
        <begin position="52"/>
        <end position="345"/>
    </location>
</feature>
<dbReference type="GO" id="GO:0005829">
    <property type="term" value="C:cytosol"/>
    <property type="evidence" value="ECO:0007669"/>
    <property type="project" value="TreeGrafter"/>
</dbReference>
<dbReference type="Gene3D" id="3.20.20.140">
    <property type="entry name" value="Metal-dependent hydrolases"/>
    <property type="match status" value="1"/>
</dbReference>